<dbReference type="Proteomes" id="UP001295684">
    <property type="component" value="Unassembled WGS sequence"/>
</dbReference>
<dbReference type="EMBL" id="CAMPGE010019783">
    <property type="protein sequence ID" value="CAI2378094.1"/>
    <property type="molecule type" value="Genomic_DNA"/>
</dbReference>
<name>A0AAD2D240_EUPCR</name>
<sequence length="1056" mass="123477">MELQLNTGEVENLSKNPSQASNIFKTHSPRLYRSFEREGHCSNKKGRDFKFESKQTHPAHSKISQSFNLFNKRLILDDSLDSSDSIDEDVNTNTESFTSIGLQSEIKSEHFDIPENSERDIGIDDDISHIEKCHENSHQGSDFCFSPDFKPRTRRNLACHNQLLSKILLIDQKKVVTNPPKVEDQYQNLEQEEVGCSIFDNFSQLGPRRTVLNPKINSSPTPLCTGHEVYYLFQYHRIDQPIDWLFLPEDPSILLQLLSDQQVIYAGNILSMITSNMPDSEIMPCYLAFKGMIALFSSDFLTAYNYFHKASIIEDNLLFLFWKAICMFYIWMQSETSEDRQALRRLVGKFDTLSQFNINIKWIILKIRLYEYSCIETSEKRFRKTRDSALEIKSLNQYFGRIAQAEIYAVVGKMDKCMHTLHNCVQLEPKKVHAYIRLYHYNRKVEEPRNIYGSFTQICQLLEASARKFDQQNEIRHRLMTLLCIRACVVEGQIDQAISIIRERYTEDSDKLSLLIEFAKIVTEFGNTQYLGEALGALEEVEKRGCTERNRELYFLMAQIEVLRGNIMAGYKLFMTALCYLNPLSDQTKIDYIKSFICPYKENITKVIELERLLENNTVLSHQQYEEAVKGLELVQPVDKKYCDLLQLKLHARVIKDSGIFINMIDEAYKQRHSDINLCIFNLETVFEHQDLITMVYLRDQLMILIEDNKTISTSEYIRALDLIYRTYNFQGKYRNAIEILDRINSCLPSLPEDQEFEKYRRLVHASQDQIFDDTMSCTSKNSFLGEIDFTQIEKINISRLIMKENKELDYDPSGTSEVDLDEFTECTRETLVANTHQTLFNDEQTAENLLKVTDNFTEFESVNIRENNENANEPNLSNSNSSFDNTRKCSFDEDLPFGTKTTFRTFSDPKYLLEKGKLCCKIIRDFHAKLSSQQENYETELLEQTSLGHTLDVQVIFNLTSRDYKELLEEGLEALVEFLLNLLYRKQYYRDEGFEAKKETVFFWISICLYRLNRHEESLAIIRKYSHNWNHNKEFINCIKKDMVDEETGCSESSF</sequence>
<organism evidence="2 3">
    <name type="scientific">Euplotes crassus</name>
    <dbReference type="NCBI Taxonomy" id="5936"/>
    <lineage>
        <taxon>Eukaryota</taxon>
        <taxon>Sar</taxon>
        <taxon>Alveolata</taxon>
        <taxon>Ciliophora</taxon>
        <taxon>Intramacronucleata</taxon>
        <taxon>Spirotrichea</taxon>
        <taxon>Hypotrichia</taxon>
        <taxon>Euplotida</taxon>
        <taxon>Euplotidae</taxon>
        <taxon>Moneuplotes</taxon>
    </lineage>
</organism>
<comment type="caution">
    <text evidence="2">The sequence shown here is derived from an EMBL/GenBank/DDBJ whole genome shotgun (WGS) entry which is preliminary data.</text>
</comment>
<gene>
    <name evidence="2" type="ORF">ECRASSUSDP1_LOCUS19486</name>
</gene>
<evidence type="ECO:0000313" key="2">
    <source>
        <dbReference type="EMBL" id="CAI2378094.1"/>
    </source>
</evidence>
<evidence type="ECO:0000256" key="1">
    <source>
        <dbReference type="SAM" id="MobiDB-lite"/>
    </source>
</evidence>
<reference evidence="2" key="1">
    <citation type="submission" date="2023-07" db="EMBL/GenBank/DDBJ databases">
        <authorList>
            <consortium name="AG Swart"/>
            <person name="Singh M."/>
            <person name="Singh A."/>
            <person name="Seah K."/>
            <person name="Emmerich C."/>
        </authorList>
    </citation>
    <scope>NUCLEOTIDE SEQUENCE</scope>
    <source>
        <strain evidence="2">DP1</strain>
    </source>
</reference>
<dbReference type="InterPro" id="IPR011990">
    <property type="entry name" value="TPR-like_helical_dom_sf"/>
</dbReference>
<keyword evidence="3" id="KW-1185">Reference proteome</keyword>
<feature type="region of interest" description="Disordered" evidence="1">
    <location>
        <begin position="1"/>
        <end position="22"/>
    </location>
</feature>
<protein>
    <submittedName>
        <fullName evidence="2">Uncharacterized protein</fullName>
    </submittedName>
</protein>
<proteinExistence type="predicted"/>
<accession>A0AAD2D240</accession>
<evidence type="ECO:0000313" key="3">
    <source>
        <dbReference type="Proteomes" id="UP001295684"/>
    </source>
</evidence>
<dbReference type="Gene3D" id="1.25.40.10">
    <property type="entry name" value="Tetratricopeptide repeat domain"/>
    <property type="match status" value="1"/>
</dbReference>
<dbReference type="AlphaFoldDB" id="A0AAD2D240"/>